<dbReference type="Proteomes" id="UP000013827">
    <property type="component" value="Unassembled WGS sequence"/>
</dbReference>
<reference evidence="8" key="2">
    <citation type="submission" date="2024-10" db="UniProtKB">
        <authorList>
            <consortium name="EnsemblProtists"/>
        </authorList>
    </citation>
    <scope>IDENTIFICATION</scope>
</reference>
<dbReference type="Pfam" id="PF00213">
    <property type="entry name" value="OSCP"/>
    <property type="match status" value="2"/>
</dbReference>
<evidence type="ECO:0000256" key="6">
    <source>
        <dbReference type="ARBA" id="ARBA00023136"/>
    </source>
</evidence>
<evidence type="ECO:0000256" key="1">
    <source>
        <dbReference type="ARBA" id="ARBA00004370"/>
    </source>
</evidence>
<dbReference type="SUPFAM" id="SSF47928">
    <property type="entry name" value="N-terminal domain of the delta subunit of the F1F0-ATP synthase"/>
    <property type="match status" value="1"/>
</dbReference>
<reference evidence="9" key="1">
    <citation type="journal article" date="2013" name="Nature">
        <title>Pan genome of the phytoplankton Emiliania underpins its global distribution.</title>
        <authorList>
            <person name="Read B.A."/>
            <person name="Kegel J."/>
            <person name="Klute M.J."/>
            <person name="Kuo A."/>
            <person name="Lefebvre S.C."/>
            <person name="Maumus F."/>
            <person name="Mayer C."/>
            <person name="Miller J."/>
            <person name="Monier A."/>
            <person name="Salamov A."/>
            <person name="Young J."/>
            <person name="Aguilar M."/>
            <person name="Claverie J.M."/>
            <person name="Frickenhaus S."/>
            <person name="Gonzalez K."/>
            <person name="Herman E.K."/>
            <person name="Lin Y.C."/>
            <person name="Napier J."/>
            <person name="Ogata H."/>
            <person name="Sarno A.F."/>
            <person name="Shmutz J."/>
            <person name="Schroeder D."/>
            <person name="de Vargas C."/>
            <person name="Verret F."/>
            <person name="von Dassow P."/>
            <person name="Valentin K."/>
            <person name="Van de Peer Y."/>
            <person name="Wheeler G."/>
            <person name="Dacks J.B."/>
            <person name="Delwiche C.F."/>
            <person name="Dyhrman S.T."/>
            <person name="Glockner G."/>
            <person name="John U."/>
            <person name="Richards T."/>
            <person name="Worden A.Z."/>
            <person name="Zhang X."/>
            <person name="Grigoriev I.V."/>
            <person name="Allen A.E."/>
            <person name="Bidle K."/>
            <person name="Borodovsky M."/>
            <person name="Bowler C."/>
            <person name="Brownlee C."/>
            <person name="Cock J.M."/>
            <person name="Elias M."/>
            <person name="Gladyshev V.N."/>
            <person name="Groth M."/>
            <person name="Guda C."/>
            <person name="Hadaegh A."/>
            <person name="Iglesias-Rodriguez M.D."/>
            <person name="Jenkins J."/>
            <person name="Jones B.M."/>
            <person name="Lawson T."/>
            <person name="Leese F."/>
            <person name="Lindquist E."/>
            <person name="Lobanov A."/>
            <person name="Lomsadze A."/>
            <person name="Malik S.B."/>
            <person name="Marsh M.E."/>
            <person name="Mackinder L."/>
            <person name="Mock T."/>
            <person name="Mueller-Roeber B."/>
            <person name="Pagarete A."/>
            <person name="Parker M."/>
            <person name="Probert I."/>
            <person name="Quesneville H."/>
            <person name="Raines C."/>
            <person name="Rensing S.A."/>
            <person name="Riano-Pachon D.M."/>
            <person name="Richier S."/>
            <person name="Rokitta S."/>
            <person name="Shiraiwa Y."/>
            <person name="Soanes D.M."/>
            <person name="van der Giezen M."/>
            <person name="Wahlund T.M."/>
            <person name="Williams B."/>
            <person name="Wilson W."/>
            <person name="Wolfe G."/>
            <person name="Wurch L.L."/>
        </authorList>
    </citation>
    <scope>NUCLEOTIDE SEQUENCE</scope>
</reference>
<keyword evidence="5" id="KW-0406">Ion transport</keyword>
<evidence type="ECO:0000256" key="2">
    <source>
        <dbReference type="ARBA" id="ARBA00007046"/>
    </source>
</evidence>
<dbReference type="PaxDb" id="2903-EOD31667"/>
<evidence type="ECO:0000256" key="3">
    <source>
        <dbReference type="ARBA" id="ARBA00022448"/>
    </source>
</evidence>
<organism evidence="8 9">
    <name type="scientific">Emiliania huxleyi (strain CCMP1516)</name>
    <dbReference type="NCBI Taxonomy" id="280463"/>
    <lineage>
        <taxon>Eukaryota</taxon>
        <taxon>Haptista</taxon>
        <taxon>Haptophyta</taxon>
        <taxon>Prymnesiophyceae</taxon>
        <taxon>Isochrysidales</taxon>
        <taxon>Noelaerhabdaceae</taxon>
        <taxon>Emiliania</taxon>
    </lineage>
</organism>
<dbReference type="STRING" id="2903.R1D9U1"/>
<evidence type="ECO:0000256" key="7">
    <source>
        <dbReference type="ARBA" id="ARBA00023310"/>
    </source>
</evidence>
<dbReference type="HAMAP" id="MF_01416">
    <property type="entry name" value="ATP_synth_delta_bact"/>
    <property type="match status" value="1"/>
</dbReference>
<dbReference type="InterPro" id="IPR000711">
    <property type="entry name" value="ATPase_OSCP/dsu"/>
</dbReference>
<name>A0A0D3K7D2_EMIH1</name>
<dbReference type="eggNOG" id="KOG1662">
    <property type="taxonomic scope" value="Eukaryota"/>
</dbReference>
<keyword evidence="7" id="KW-0066">ATP synthesis</keyword>
<evidence type="ECO:0000256" key="5">
    <source>
        <dbReference type="ARBA" id="ARBA00023065"/>
    </source>
</evidence>
<keyword evidence="4" id="KW-0375">Hydrogen ion transport</keyword>
<proteinExistence type="inferred from homology"/>
<protein>
    <submittedName>
        <fullName evidence="8">Uncharacterized protein</fullName>
    </submittedName>
</protein>
<dbReference type="AlphaFoldDB" id="A0A0D3K7D2"/>
<dbReference type="Gene3D" id="1.10.520.20">
    <property type="entry name" value="N-terminal domain of the delta subunit of the F1F0-ATP synthase"/>
    <property type="match status" value="1"/>
</dbReference>
<dbReference type="EnsemblProtists" id="EOD31667">
    <property type="protein sequence ID" value="EOD31667"/>
    <property type="gene ID" value="EMIHUDRAFT_456269"/>
</dbReference>
<evidence type="ECO:0000256" key="4">
    <source>
        <dbReference type="ARBA" id="ARBA00022781"/>
    </source>
</evidence>
<dbReference type="PANTHER" id="PTHR11910">
    <property type="entry name" value="ATP SYNTHASE DELTA CHAIN"/>
    <property type="match status" value="1"/>
</dbReference>
<dbReference type="RefSeq" id="XP_005784096.1">
    <property type="nucleotide sequence ID" value="XM_005784039.1"/>
</dbReference>
<dbReference type="HOGENOM" id="CLU_085114_0_0_1"/>
<dbReference type="KEGG" id="ehx:EMIHUDRAFT_456269"/>
<evidence type="ECO:0000313" key="9">
    <source>
        <dbReference type="Proteomes" id="UP000013827"/>
    </source>
</evidence>
<comment type="subcellular location">
    <subcellularLocation>
        <location evidence="1">Membrane</location>
    </subcellularLocation>
</comment>
<dbReference type="OMA" id="VTTNWIN"/>
<keyword evidence="9" id="KW-1185">Reference proteome</keyword>
<dbReference type="PRINTS" id="PR00125">
    <property type="entry name" value="ATPASEDELTA"/>
</dbReference>
<keyword evidence="6" id="KW-0472">Membrane</keyword>
<dbReference type="NCBIfam" id="TIGR01145">
    <property type="entry name" value="ATP_synt_delta"/>
    <property type="match status" value="1"/>
</dbReference>
<keyword evidence="3" id="KW-0813">Transport</keyword>
<sequence length="191" mass="19784">MLARGLGRTRRAGTRALSSLPETPPLPLFGIGGRYATAIYTAAAKKGELEKVDTDLKAFSEALEGMPALTAFIGNPNVPRAEKAATLVACLDKMGGCTTSKNAVAVVADGGRSTDLKKVLSMFNELMVAAKGEVTAHVTTAQELDAAGQAVSYSVDPGLISGHTIEMGDKFIDYSAATQLKKLTALLGIGV</sequence>
<comment type="similarity">
    <text evidence="2">Belongs to the ATPase delta chain family.</text>
</comment>
<evidence type="ECO:0000313" key="8">
    <source>
        <dbReference type="EnsemblProtists" id="EOD31667"/>
    </source>
</evidence>
<accession>A0A0D3K7D2</accession>
<dbReference type="InterPro" id="IPR026015">
    <property type="entry name" value="ATP_synth_OSCP/delta_N_sf"/>
</dbReference>
<dbReference type="GO" id="GO:0046933">
    <property type="term" value="F:proton-transporting ATP synthase activity, rotational mechanism"/>
    <property type="evidence" value="ECO:0007669"/>
    <property type="project" value="InterPro"/>
</dbReference>
<dbReference type="GeneID" id="17276941"/>
<dbReference type="GO" id="GO:0016020">
    <property type="term" value="C:membrane"/>
    <property type="evidence" value="ECO:0007669"/>
    <property type="project" value="UniProtKB-SubCell"/>
</dbReference>